<evidence type="ECO:0000259" key="2">
    <source>
        <dbReference type="Pfam" id="PF12275"/>
    </source>
</evidence>
<dbReference type="OrthoDB" id="5560405at2"/>
<keyword evidence="4" id="KW-1185">Reference proteome</keyword>
<dbReference type="RefSeq" id="WP_061178728.1">
    <property type="nucleotide sequence ID" value="NZ_FCOE02000032.1"/>
</dbReference>
<dbReference type="STRING" id="1777141.AWB80_06416"/>
<keyword evidence="1" id="KW-0732">Signal</keyword>
<feature type="domain" description="DUF3616" evidence="2">
    <location>
        <begin position="143"/>
        <end position="272"/>
    </location>
</feature>
<dbReference type="EMBL" id="FCOE02000032">
    <property type="protein sequence ID" value="SAK90319.1"/>
    <property type="molecule type" value="Genomic_DNA"/>
</dbReference>
<proteinExistence type="predicted"/>
<dbReference type="InterPro" id="IPR022060">
    <property type="entry name" value="DUF3616"/>
</dbReference>
<dbReference type="AlphaFoldDB" id="A0A158D6U9"/>
<comment type="caution">
    <text evidence="3">The sequence shown here is derived from an EMBL/GenBank/DDBJ whole genome shotgun (WGS) entry which is preliminary data.</text>
</comment>
<reference evidence="3" key="1">
    <citation type="submission" date="2016-01" db="EMBL/GenBank/DDBJ databases">
        <authorList>
            <person name="Peeters C."/>
        </authorList>
    </citation>
    <scope>NUCLEOTIDE SEQUENCE [LARGE SCALE GENOMIC DNA]</scope>
    <source>
        <strain evidence="3">LMG 29323</strain>
    </source>
</reference>
<gene>
    <name evidence="3" type="ORF">AWB80_06416</name>
</gene>
<protein>
    <recommendedName>
        <fullName evidence="2">DUF3616 domain-containing protein</fullName>
    </recommendedName>
</protein>
<accession>A0A158D6U9</accession>
<name>A0A158D6U9_9BURK</name>
<sequence length="332" mass="36251">MKRILLALCFACAISAYASSAVADAITTYRGICNASAGIDLGSGYFIVADDEINALTIYRYETPKHVGKVELNVYLNGPDGGKGEADLEGAARIGDTIYWIASHGRNADDELKPKRHRLFATRIDLSGATPTVAMPNAKPYGGLLEALASDRRFSVLTEASEKGAEKPRGLNIEGLADTKDGGLYIGFRNPLSEANLSAHVLKLKNPDAVINRNAAPVFDDLILLDLGKRGIRSMERVGDEYFIVAGPIDDGKAGRPESRFAIYRWTGERNTRPVYWKDIDPPDFHAEGLFAIAGTDRLYLLSDDGGKRSVCKAKSHEMSEDKTFRGMSLRY</sequence>
<evidence type="ECO:0000256" key="1">
    <source>
        <dbReference type="SAM" id="SignalP"/>
    </source>
</evidence>
<feature type="chain" id="PRO_5007623838" description="DUF3616 domain-containing protein" evidence="1">
    <location>
        <begin position="19"/>
        <end position="332"/>
    </location>
</feature>
<evidence type="ECO:0000313" key="4">
    <source>
        <dbReference type="Proteomes" id="UP000054911"/>
    </source>
</evidence>
<dbReference type="Pfam" id="PF12275">
    <property type="entry name" value="DUF3616"/>
    <property type="match status" value="1"/>
</dbReference>
<organism evidence="3 4">
    <name type="scientific">Caballeronia pedi</name>
    <dbReference type="NCBI Taxonomy" id="1777141"/>
    <lineage>
        <taxon>Bacteria</taxon>
        <taxon>Pseudomonadati</taxon>
        <taxon>Pseudomonadota</taxon>
        <taxon>Betaproteobacteria</taxon>
        <taxon>Burkholderiales</taxon>
        <taxon>Burkholderiaceae</taxon>
        <taxon>Caballeronia</taxon>
    </lineage>
</organism>
<feature type="signal peptide" evidence="1">
    <location>
        <begin position="1"/>
        <end position="18"/>
    </location>
</feature>
<evidence type="ECO:0000313" key="3">
    <source>
        <dbReference type="EMBL" id="SAK90319.1"/>
    </source>
</evidence>
<dbReference type="Proteomes" id="UP000054911">
    <property type="component" value="Unassembled WGS sequence"/>
</dbReference>